<reference evidence="1 2" key="1">
    <citation type="submission" date="2016-09" db="EMBL/GenBank/DDBJ databases">
        <title>Rhizobium sp. nov., a novel species isolated from the rice rhizosphere.</title>
        <authorList>
            <person name="Zhao J."/>
            <person name="Zhang X."/>
        </authorList>
    </citation>
    <scope>NUCLEOTIDE SEQUENCE [LARGE SCALE GENOMIC DNA]</scope>
    <source>
        <strain evidence="1 2">MH17</strain>
    </source>
</reference>
<sequence>MTNLLDIIRGAARPGAPELVLDEAAFLADQAGTPTAAAPPAPAAADAPPAVAASLAALSASAAQPQSTYADGYTAAMTRMGAVLGADGIKGNASRMAAAFDLATAAPGMAADAVVAFVTANVAAAPVAAGAAETAAAPAAAPAAAAVPAAPVATYEQQRLAAAQLAMPGAAQPAKAESGLRKAVNAEISAIKAR</sequence>
<dbReference type="STRING" id="1672749.BJF92_12155"/>
<gene>
    <name evidence="1" type="ORF">BJF92_12155</name>
</gene>
<comment type="caution">
    <text evidence="1">The sequence shown here is derived from an EMBL/GenBank/DDBJ whole genome shotgun (WGS) entry which is preliminary data.</text>
</comment>
<proteinExistence type="predicted"/>
<evidence type="ECO:0000313" key="2">
    <source>
        <dbReference type="Proteomes" id="UP000186143"/>
    </source>
</evidence>
<dbReference type="EMBL" id="MKIO01000021">
    <property type="protein sequence ID" value="OLP56817.1"/>
    <property type="molecule type" value="Genomic_DNA"/>
</dbReference>
<protein>
    <submittedName>
        <fullName evidence="1">Uncharacterized protein</fullName>
    </submittedName>
</protein>
<evidence type="ECO:0000313" key="1">
    <source>
        <dbReference type="EMBL" id="OLP56817.1"/>
    </source>
</evidence>
<dbReference type="Proteomes" id="UP000186143">
    <property type="component" value="Unassembled WGS sequence"/>
</dbReference>
<dbReference type="RefSeq" id="WP_075633838.1">
    <property type="nucleotide sequence ID" value="NZ_MKIO01000021.1"/>
</dbReference>
<dbReference type="AlphaFoldDB" id="A0A1Q9AN21"/>
<name>A0A1Q9AN21_9HYPH</name>
<organism evidence="1 2">
    <name type="scientific">Xaviernesmea rhizosphaerae</name>
    <dbReference type="NCBI Taxonomy" id="1672749"/>
    <lineage>
        <taxon>Bacteria</taxon>
        <taxon>Pseudomonadati</taxon>
        <taxon>Pseudomonadota</taxon>
        <taxon>Alphaproteobacteria</taxon>
        <taxon>Hyphomicrobiales</taxon>
        <taxon>Rhizobiaceae</taxon>
        <taxon>Rhizobium/Agrobacterium group</taxon>
        <taxon>Xaviernesmea</taxon>
    </lineage>
</organism>
<accession>A0A1Q9AN21</accession>